<evidence type="ECO:0000313" key="3">
    <source>
        <dbReference type="EMBL" id="VDK23612.1"/>
    </source>
</evidence>
<accession>A0A0M3JA96</accession>
<evidence type="ECO:0000256" key="1">
    <source>
        <dbReference type="SAM" id="MobiDB-lite"/>
    </source>
</evidence>
<proteinExistence type="predicted"/>
<reference evidence="3 4" key="2">
    <citation type="submission" date="2018-11" db="EMBL/GenBank/DDBJ databases">
        <authorList>
            <consortium name="Pathogen Informatics"/>
        </authorList>
    </citation>
    <scope>NUCLEOTIDE SEQUENCE [LARGE SCALE GENOMIC DNA]</scope>
</reference>
<reference evidence="5" key="1">
    <citation type="submission" date="2017-02" db="UniProtKB">
        <authorList>
            <consortium name="WormBaseParasite"/>
        </authorList>
    </citation>
    <scope>IDENTIFICATION</scope>
</reference>
<dbReference type="EMBL" id="UYRR01007443">
    <property type="protein sequence ID" value="VDK23612.1"/>
    <property type="molecule type" value="Genomic_DNA"/>
</dbReference>
<name>A0A0M3JA96_ANISI</name>
<feature type="region of interest" description="Disordered" evidence="1">
    <location>
        <begin position="43"/>
        <end position="97"/>
    </location>
</feature>
<organism evidence="5">
    <name type="scientific">Anisakis simplex</name>
    <name type="common">Herring worm</name>
    <dbReference type="NCBI Taxonomy" id="6269"/>
    <lineage>
        <taxon>Eukaryota</taxon>
        <taxon>Metazoa</taxon>
        <taxon>Ecdysozoa</taxon>
        <taxon>Nematoda</taxon>
        <taxon>Chromadorea</taxon>
        <taxon>Rhabditida</taxon>
        <taxon>Spirurina</taxon>
        <taxon>Ascaridomorpha</taxon>
        <taxon>Ascaridoidea</taxon>
        <taxon>Anisakidae</taxon>
        <taxon>Anisakis</taxon>
        <taxon>Anisakis simplex complex</taxon>
    </lineage>
</organism>
<gene>
    <name evidence="3" type="ORF">ASIM_LOCUS4330</name>
</gene>
<sequence length="118" mass="12811">MQQLDTGEETARVSMKGSSSTHCRYCKADDHWSVSCPYKSMYANDEEDSEATRDRDGKLGTAMGAPGPGKYVAPGMRGGERSMLGSSMEKQRSDENTCRVTNLPEECDEIVSCSVGVS</sequence>
<dbReference type="InterPro" id="IPR024675">
    <property type="entry name" value="eIF3g_N"/>
</dbReference>
<protein>
    <submittedName>
        <fullName evidence="5">EIF3g domain-containing protein</fullName>
    </submittedName>
</protein>
<dbReference type="Pfam" id="PF12353">
    <property type="entry name" value="eIF3g"/>
    <property type="match status" value="1"/>
</dbReference>
<dbReference type="OrthoDB" id="2011769at2759"/>
<evidence type="ECO:0000259" key="2">
    <source>
        <dbReference type="Pfam" id="PF12353"/>
    </source>
</evidence>
<dbReference type="Proteomes" id="UP000267096">
    <property type="component" value="Unassembled WGS sequence"/>
</dbReference>
<keyword evidence="4" id="KW-1185">Reference proteome</keyword>
<feature type="region of interest" description="Disordered" evidence="1">
    <location>
        <begin position="1"/>
        <end position="23"/>
    </location>
</feature>
<evidence type="ECO:0000313" key="5">
    <source>
        <dbReference type="WBParaSite" id="ASIM_0000451601-mRNA-1"/>
    </source>
</evidence>
<evidence type="ECO:0000313" key="4">
    <source>
        <dbReference type="Proteomes" id="UP000267096"/>
    </source>
</evidence>
<feature type="domain" description="Eukaryotic translation initiation factor 3 subunit G N-terminal" evidence="2">
    <location>
        <begin position="8"/>
        <end position="41"/>
    </location>
</feature>
<dbReference type="AlphaFoldDB" id="A0A0M3JA96"/>
<dbReference type="WBParaSite" id="ASIM_0000451601-mRNA-1">
    <property type="protein sequence ID" value="ASIM_0000451601-mRNA-1"/>
    <property type="gene ID" value="ASIM_0000451601"/>
</dbReference>